<protein>
    <submittedName>
        <fullName evidence="2">Glycerophosphodiester phosphodiesterase</fullName>
    </submittedName>
</protein>
<evidence type="ECO:0000313" key="2">
    <source>
        <dbReference type="EMBL" id="PLW77299.1"/>
    </source>
</evidence>
<dbReference type="PANTHER" id="PTHR46211">
    <property type="entry name" value="GLYCEROPHOSPHORYL DIESTER PHOSPHODIESTERASE"/>
    <property type="match status" value="1"/>
</dbReference>
<dbReference type="InterPro" id="IPR030395">
    <property type="entry name" value="GP_PDE_dom"/>
</dbReference>
<dbReference type="GO" id="GO:0006629">
    <property type="term" value="P:lipid metabolic process"/>
    <property type="evidence" value="ECO:0007669"/>
    <property type="project" value="InterPro"/>
</dbReference>
<organism evidence="2 3">
    <name type="scientific">Cohaesibacter celericrescens</name>
    <dbReference type="NCBI Taxonomy" id="2067669"/>
    <lineage>
        <taxon>Bacteria</taxon>
        <taxon>Pseudomonadati</taxon>
        <taxon>Pseudomonadota</taxon>
        <taxon>Alphaproteobacteria</taxon>
        <taxon>Hyphomicrobiales</taxon>
        <taxon>Cohaesibacteraceae</taxon>
    </lineage>
</organism>
<dbReference type="OrthoDB" id="384721at2"/>
<dbReference type="InterPro" id="IPR017946">
    <property type="entry name" value="PLC-like_Pdiesterase_TIM-brl"/>
</dbReference>
<feature type="domain" description="GP-PDE" evidence="1">
    <location>
        <begin position="49"/>
        <end position="291"/>
    </location>
</feature>
<dbReference type="GO" id="GO:0008081">
    <property type="term" value="F:phosphoric diester hydrolase activity"/>
    <property type="evidence" value="ECO:0007669"/>
    <property type="project" value="InterPro"/>
</dbReference>
<dbReference type="AlphaFoldDB" id="A0A2N5XS23"/>
<sequence length="291" mass="32648">MRLKCLYMLKQSVVSTTLDIQSVKATLSFIVQLIRQVPMHQQDLKWLTKRPIAHRGFHNKYNGIVENCTQAFEKAIAHDFSIELDVQITSDGKAAVFHDYSLDRLTNGSGRVDEHSLAALSSIAFKHGSDRITELSDLLVQVAGKVALIVELKTPKVADGRLEKAVADAVHGYDGPLALMSFSPAIVQNLIPMTKRPRGIVSCNYFRDEIGHDLSDENRYQATHLLHAKHSQPNFISYCIEDFPTPSVDVFKTVYDMPSICWTTKSAESHIHALKYCDQVTFEGYNPDEVT</sequence>
<dbReference type="Gene3D" id="3.20.20.190">
    <property type="entry name" value="Phosphatidylinositol (PI) phosphodiesterase"/>
    <property type="match status" value="1"/>
</dbReference>
<gene>
    <name evidence="2" type="ORF">C0081_08100</name>
</gene>
<reference evidence="2 3" key="1">
    <citation type="submission" date="2018-01" db="EMBL/GenBank/DDBJ databases">
        <title>The draft genome sequence of Cohaesibacter sp. H1304.</title>
        <authorList>
            <person name="Wang N.-N."/>
            <person name="Du Z.-J."/>
        </authorList>
    </citation>
    <scope>NUCLEOTIDE SEQUENCE [LARGE SCALE GENOMIC DNA]</scope>
    <source>
        <strain evidence="2 3">H1304</strain>
    </source>
</reference>
<dbReference type="PROSITE" id="PS51704">
    <property type="entry name" value="GP_PDE"/>
    <property type="match status" value="1"/>
</dbReference>
<dbReference type="EMBL" id="PKUQ01000016">
    <property type="protein sequence ID" value="PLW77299.1"/>
    <property type="molecule type" value="Genomic_DNA"/>
</dbReference>
<name>A0A2N5XS23_9HYPH</name>
<evidence type="ECO:0000259" key="1">
    <source>
        <dbReference type="PROSITE" id="PS51704"/>
    </source>
</evidence>
<keyword evidence="3" id="KW-1185">Reference proteome</keyword>
<dbReference type="PANTHER" id="PTHR46211:SF1">
    <property type="entry name" value="GLYCEROPHOSPHODIESTER PHOSPHODIESTERASE, CYTOPLASMIC"/>
    <property type="match status" value="1"/>
</dbReference>
<dbReference type="SUPFAM" id="SSF51695">
    <property type="entry name" value="PLC-like phosphodiesterases"/>
    <property type="match status" value="1"/>
</dbReference>
<dbReference type="Pfam" id="PF03009">
    <property type="entry name" value="GDPD"/>
    <property type="match status" value="1"/>
</dbReference>
<proteinExistence type="predicted"/>
<comment type="caution">
    <text evidence="2">The sequence shown here is derived from an EMBL/GenBank/DDBJ whole genome shotgun (WGS) entry which is preliminary data.</text>
</comment>
<dbReference type="Proteomes" id="UP000234881">
    <property type="component" value="Unassembled WGS sequence"/>
</dbReference>
<evidence type="ECO:0000313" key="3">
    <source>
        <dbReference type="Proteomes" id="UP000234881"/>
    </source>
</evidence>
<accession>A0A2N5XS23</accession>